<evidence type="ECO:0000313" key="2">
    <source>
        <dbReference type="Proteomes" id="UP000275394"/>
    </source>
</evidence>
<dbReference type="OrthoDB" id="9803986at2"/>
<accession>A0A3N2DNY4</accession>
<protein>
    <submittedName>
        <fullName evidence="1">Uncharacterized protein</fullName>
    </submittedName>
</protein>
<evidence type="ECO:0000313" key="1">
    <source>
        <dbReference type="EMBL" id="ROS01379.1"/>
    </source>
</evidence>
<name>A0A3N2DNY4_9GAMM</name>
<comment type="caution">
    <text evidence="1">The sequence shown here is derived from an EMBL/GenBank/DDBJ whole genome shotgun (WGS) entry which is preliminary data.</text>
</comment>
<dbReference type="PANTHER" id="PTHR36931:SF1">
    <property type="entry name" value="UPF0153 PROTEIN YEIW"/>
    <property type="match status" value="1"/>
</dbReference>
<dbReference type="RefSeq" id="WP_123712177.1">
    <property type="nucleotide sequence ID" value="NZ_RKHR01000004.1"/>
</dbReference>
<dbReference type="Proteomes" id="UP000275394">
    <property type="component" value="Unassembled WGS sequence"/>
</dbReference>
<dbReference type="InterPro" id="IPR052572">
    <property type="entry name" value="UPF0153_domain"/>
</dbReference>
<sequence>MQCRTNCGACCIAPSISVSLPALPLGKAAGERCPHLDALHRCSLFGQPQRPATCAGFAAEHEVCGDSRAQALTIIATLEVATQS</sequence>
<proteinExistence type="predicted"/>
<organism evidence="1 2">
    <name type="scientific">Sinobacterium caligoides</name>
    <dbReference type="NCBI Taxonomy" id="933926"/>
    <lineage>
        <taxon>Bacteria</taxon>
        <taxon>Pseudomonadati</taxon>
        <taxon>Pseudomonadota</taxon>
        <taxon>Gammaproteobacteria</taxon>
        <taxon>Cellvibrionales</taxon>
        <taxon>Spongiibacteraceae</taxon>
        <taxon>Sinobacterium</taxon>
    </lineage>
</organism>
<dbReference type="AlphaFoldDB" id="A0A3N2DNY4"/>
<dbReference type="PANTHER" id="PTHR36931">
    <property type="entry name" value="UPF0153 PROTEIN YEIW"/>
    <property type="match status" value="1"/>
</dbReference>
<keyword evidence="2" id="KW-1185">Reference proteome</keyword>
<reference evidence="1 2" key="1">
    <citation type="submission" date="2018-11" db="EMBL/GenBank/DDBJ databases">
        <title>Genomic Encyclopedia of Type Strains, Phase IV (KMG-IV): sequencing the most valuable type-strain genomes for metagenomic binning, comparative biology and taxonomic classification.</title>
        <authorList>
            <person name="Goeker M."/>
        </authorList>
    </citation>
    <scope>NUCLEOTIDE SEQUENCE [LARGE SCALE GENOMIC DNA]</scope>
    <source>
        <strain evidence="1 2">DSM 100316</strain>
    </source>
</reference>
<dbReference type="EMBL" id="RKHR01000004">
    <property type="protein sequence ID" value="ROS01379.1"/>
    <property type="molecule type" value="Genomic_DNA"/>
</dbReference>
<gene>
    <name evidence="1" type="ORF">EDC56_1820</name>
</gene>